<protein>
    <submittedName>
        <fullName evidence="1">ABC transporter permease</fullName>
    </submittedName>
</protein>
<sequence>MICQKAWVFIKRDFTLATSYKFSFFLQIFGIFFSVLTFYFIARMFGAATVPYLEPYGGDYFSFVLIGIAFSNYLWAGLGSFSGSIRNEQMMGTLEAMLVTPTRISLIITASALWNFIFTSFKVLIYLLMGVSLFGVDMGNANLFATLIILVLTILCFSSLGIISASFIMVLKQGDPVNWVFNTMSGLLGGVFYPITVLPSWLQNFSHVLPITYSLRAMRHALLQGYPLSDLLPDILALVLFSAVMLPFSIMTFRYAVSRAKIDGSLTQY</sequence>
<evidence type="ECO:0000313" key="2">
    <source>
        <dbReference type="Proteomes" id="UP000248329"/>
    </source>
</evidence>
<reference evidence="1" key="1">
    <citation type="submission" date="2018-01" db="EMBL/GenBank/DDBJ databases">
        <authorList>
            <person name="Krukenberg V."/>
        </authorList>
    </citation>
    <scope>NUCLEOTIDE SEQUENCE</scope>
    <source>
        <strain evidence="1">E20ANME2</strain>
    </source>
</reference>
<name>A0AC61L4W8_9EURY</name>
<accession>A0AC61L4W8</accession>
<dbReference type="EMBL" id="PQXF01000005">
    <property type="protein sequence ID" value="PXF61406.1"/>
    <property type="molecule type" value="Genomic_DNA"/>
</dbReference>
<proteinExistence type="predicted"/>
<evidence type="ECO:0000313" key="1">
    <source>
        <dbReference type="EMBL" id="PXF61406.1"/>
    </source>
</evidence>
<comment type="caution">
    <text evidence="1">The sequence shown here is derived from an EMBL/GenBank/DDBJ whole genome shotgun (WGS) entry which is preliminary data.</text>
</comment>
<dbReference type="Proteomes" id="UP000248329">
    <property type="component" value="Unassembled WGS sequence"/>
</dbReference>
<gene>
    <name evidence="1" type="ORF">C4B59_03990</name>
</gene>
<organism evidence="1 2">
    <name type="scientific">Candidatus Methanogaster sp</name>
    <dbReference type="NCBI Taxonomy" id="3386292"/>
    <lineage>
        <taxon>Archaea</taxon>
        <taxon>Methanobacteriati</taxon>
        <taxon>Methanobacteriota</taxon>
        <taxon>Stenosarchaea group</taxon>
        <taxon>Methanomicrobia</taxon>
        <taxon>Methanosarcinales</taxon>
        <taxon>ANME-2 cluster</taxon>
        <taxon>Candidatus Methanogasteraceae</taxon>
        <taxon>Candidatus Methanogaster</taxon>
    </lineage>
</organism>